<dbReference type="Proteomes" id="UP000245998">
    <property type="component" value="Unassembled WGS sequence"/>
</dbReference>
<dbReference type="Pfam" id="PF00072">
    <property type="entry name" value="Response_reg"/>
    <property type="match status" value="1"/>
</dbReference>
<feature type="domain" description="Response regulatory" evidence="3">
    <location>
        <begin position="5"/>
        <end position="121"/>
    </location>
</feature>
<proteinExistence type="predicted"/>
<dbReference type="RefSeq" id="WP_116555711.1">
    <property type="nucleotide sequence ID" value="NZ_QCZG01000038.1"/>
</dbReference>
<feature type="coiled-coil region" evidence="2">
    <location>
        <begin position="110"/>
        <end position="137"/>
    </location>
</feature>
<protein>
    <submittedName>
        <fullName evidence="5">DNA-binding response regulator</fullName>
    </submittedName>
</protein>
<evidence type="ECO:0000259" key="3">
    <source>
        <dbReference type="PROSITE" id="PS50110"/>
    </source>
</evidence>
<evidence type="ECO:0000313" key="5">
    <source>
        <dbReference type="EMBL" id="PWA08387.1"/>
    </source>
</evidence>
<feature type="modified residue" description="4-aspartylphosphate" evidence="1">
    <location>
        <position position="56"/>
    </location>
</feature>
<gene>
    <name evidence="5" type="ORF">DCC39_14985</name>
</gene>
<organism evidence="5 6">
    <name type="scientific">Pueribacillus theae</name>
    <dbReference type="NCBI Taxonomy" id="2171751"/>
    <lineage>
        <taxon>Bacteria</taxon>
        <taxon>Bacillati</taxon>
        <taxon>Bacillota</taxon>
        <taxon>Bacilli</taxon>
        <taxon>Bacillales</taxon>
        <taxon>Bacillaceae</taxon>
        <taxon>Pueribacillus</taxon>
    </lineage>
</organism>
<dbReference type="SUPFAM" id="SSF52172">
    <property type="entry name" value="CheY-like"/>
    <property type="match status" value="1"/>
</dbReference>
<evidence type="ECO:0000259" key="4">
    <source>
        <dbReference type="PROSITE" id="PS50930"/>
    </source>
</evidence>
<dbReference type="Gene3D" id="2.40.50.1020">
    <property type="entry name" value="LytTr DNA-binding domain"/>
    <property type="match status" value="1"/>
</dbReference>
<keyword evidence="1" id="KW-0597">Phosphoprotein</keyword>
<name>A0A2U1JT49_9BACI</name>
<dbReference type="SMART" id="SM00850">
    <property type="entry name" value="LytTR"/>
    <property type="match status" value="1"/>
</dbReference>
<dbReference type="CDD" id="cd17532">
    <property type="entry name" value="REC_LytTR_AlgR-like"/>
    <property type="match status" value="1"/>
</dbReference>
<evidence type="ECO:0000313" key="6">
    <source>
        <dbReference type="Proteomes" id="UP000245998"/>
    </source>
</evidence>
<sequence length="250" mass="29127">MKSIHVIIAEDEEMARKELTYLLEMEEDVILCPSAETGEQLVELYTEHEPDVIFLDVQMPGMTGVEAARRITDLAYIQPPLFIFTTAYDEYAVDAFEIEAIDYLLKPYDEERFLKAMKRVRKRLKQLEDNHVSEQSKRPVSSKLLIDDGERTIVLPPESIYYAAPFNRMLEIYTENTVIKSRMSLQELEQKLKGLPFFRTHRSYLVNLDHVQEITPWFNGTCNVTLKDKNKTKLPVSRAARKVLFKLFEG</sequence>
<keyword evidence="5" id="KW-0238">DNA-binding</keyword>
<dbReference type="PROSITE" id="PS50930">
    <property type="entry name" value="HTH_LYTTR"/>
    <property type="match status" value="1"/>
</dbReference>
<dbReference type="OrthoDB" id="9809318at2"/>
<dbReference type="GO" id="GO:0000156">
    <property type="term" value="F:phosphorelay response regulator activity"/>
    <property type="evidence" value="ECO:0007669"/>
    <property type="project" value="InterPro"/>
</dbReference>
<accession>A0A2U1JT49</accession>
<dbReference type="InterPro" id="IPR001789">
    <property type="entry name" value="Sig_transdc_resp-reg_receiver"/>
</dbReference>
<dbReference type="InterPro" id="IPR011006">
    <property type="entry name" value="CheY-like_superfamily"/>
</dbReference>
<dbReference type="GO" id="GO:0003677">
    <property type="term" value="F:DNA binding"/>
    <property type="evidence" value="ECO:0007669"/>
    <property type="project" value="UniProtKB-KW"/>
</dbReference>
<keyword evidence="6" id="KW-1185">Reference proteome</keyword>
<dbReference type="Pfam" id="PF04397">
    <property type="entry name" value="LytTR"/>
    <property type="match status" value="1"/>
</dbReference>
<reference evidence="5 6" key="1">
    <citation type="submission" date="2018-04" db="EMBL/GenBank/DDBJ databases">
        <title>Camelliibacillus theae gen. nov., sp. nov., isolated from Pu'er tea.</title>
        <authorList>
            <person name="Niu L."/>
        </authorList>
    </citation>
    <scope>NUCLEOTIDE SEQUENCE [LARGE SCALE GENOMIC DNA]</scope>
    <source>
        <strain evidence="5 6">T8</strain>
    </source>
</reference>
<dbReference type="EMBL" id="QCZG01000038">
    <property type="protein sequence ID" value="PWA08387.1"/>
    <property type="molecule type" value="Genomic_DNA"/>
</dbReference>
<dbReference type="InterPro" id="IPR007492">
    <property type="entry name" value="LytTR_DNA-bd_dom"/>
</dbReference>
<evidence type="ECO:0000256" key="2">
    <source>
        <dbReference type="SAM" id="Coils"/>
    </source>
</evidence>
<dbReference type="PANTHER" id="PTHR37299:SF1">
    <property type="entry name" value="STAGE 0 SPORULATION PROTEIN A HOMOLOG"/>
    <property type="match status" value="1"/>
</dbReference>
<feature type="domain" description="HTH LytTR-type" evidence="4">
    <location>
        <begin position="144"/>
        <end position="250"/>
    </location>
</feature>
<comment type="caution">
    <text evidence="5">The sequence shown here is derived from an EMBL/GenBank/DDBJ whole genome shotgun (WGS) entry which is preliminary data.</text>
</comment>
<keyword evidence="2" id="KW-0175">Coiled coil</keyword>
<dbReference type="PROSITE" id="PS50110">
    <property type="entry name" value="RESPONSE_REGULATORY"/>
    <property type="match status" value="1"/>
</dbReference>
<dbReference type="AlphaFoldDB" id="A0A2U1JT49"/>
<dbReference type="InterPro" id="IPR046947">
    <property type="entry name" value="LytR-like"/>
</dbReference>
<dbReference type="PANTHER" id="PTHR37299">
    <property type="entry name" value="TRANSCRIPTIONAL REGULATOR-RELATED"/>
    <property type="match status" value="1"/>
</dbReference>
<dbReference type="SMART" id="SM00448">
    <property type="entry name" value="REC"/>
    <property type="match status" value="1"/>
</dbReference>
<evidence type="ECO:0000256" key="1">
    <source>
        <dbReference type="PROSITE-ProRule" id="PRU00169"/>
    </source>
</evidence>
<dbReference type="Gene3D" id="3.40.50.2300">
    <property type="match status" value="1"/>
</dbReference>